<dbReference type="RefSeq" id="WP_194704296.1">
    <property type="nucleotide sequence ID" value="NZ_JADKNH010000032.1"/>
</dbReference>
<protein>
    <submittedName>
        <fullName evidence="1">Uncharacterized protein</fullName>
    </submittedName>
</protein>
<comment type="caution">
    <text evidence="1">The sequence shown here is derived from an EMBL/GenBank/DDBJ whole genome shotgun (WGS) entry which is preliminary data.</text>
</comment>
<sequence length="323" mass="38143">MKVYKIHENDIKRATERIVNRKIVYHPQISPNGKLDFTSYYGKNYICIFDRNIYTNLIELCKNGYLNNKELQVDIASLMFWMQFNRINGTGGLALLEYCHSSGNNTKSNIENSIFKSAFNNYEPDDWIKLINLGNVNPLIVNEDSQSNFEIEPDHYVFQYLMTLKMQNIDQLMLKGYEKFLVYFKWMEENVLISGLTLVYSALLFSNKIKPLIRTQTDKKSIKKACKNQAWDLCYLSSWSTFFWNDYNEEDIYLFCTFDKGLKSIMDHSFIGHNPELLFKNIFGAKNGTYIKKQYDSILMKHTKKTLDMDFIKQQIEIEEEQL</sequence>
<gene>
    <name evidence="1" type="ORF">ISU02_23430</name>
</gene>
<organism evidence="1 2">
    <name type="scientific">Fusibacter ferrireducens</name>
    <dbReference type="NCBI Taxonomy" id="2785058"/>
    <lineage>
        <taxon>Bacteria</taxon>
        <taxon>Bacillati</taxon>
        <taxon>Bacillota</taxon>
        <taxon>Clostridia</taxon>
        <taxon>Eubacteriales</taxon>
        <taxon>Eubacteriales Family XII. Incertae Sedis</taxon>
        <taxon>Fusibacter</taxon>
    </lineage>
</organism>
<dbReference type="EMBL" id="JADKNH010000032">
    <property type="protein sequence ID" value="MBF4696061.1"/>
    <property type="molecule type" value="Genomic_DNA"/>
</dbReference>
<accession>A0ABS0A1H2</accession>
<name>A0ABS0A1H2_9FIRM</name>
<dbReference type="Proteomes" id="UP000614200">
    <property type="component" value="Unassembled WGS sequence"/>
</dbReference>
<evidence type="ECO:0000313" key="2">
    <source>
        <dbReference type="Proteomes" id="UP000614200"/>
    </source>
</evidence>
<keyword evidence="2" id="KW-1185">Reference proteome</keyword>
<evidence type="ECO:0000313" key="1">
    <source>
        <dbReference type="EMBL" id="MBF4696061.1"/>
    </source>
</evidence>
<proteinExistence type="predicted"/>
<reference evidence="1 2" key="1">
    <citation type="submission" date="2020-11" db="EMBL/GenBank/DDBJ databases">
        <title>Fusibacter basophilias sp. nov.</title>
        <authorList>
            <person name="Qiu D."/>
        </authorList>
    </citation>
    <scope>NUCLEOTIDE SEQUENCE [LARGE SCALE GENOMIC DNA]</scope>
    <source>
        <strain evidence="1 2">Q10-2</strain>
    </source>
</reference>